<dbReference type="InterPro" id="IPR025714">
    <property type="entry name" value="Methyltranfer_dom"/>
</dbReference>
<dbReference type="Gene3D" id="3.40.50.150">
    <property type="entry name" value="Vaccinia Virus protein VP39"/>
    <property type="match status" value="1"/>
</dbReference>
<dbReference type="InterPro" id="IPR029063">
    <property type="entry name" value="SAM-dependent_MTases_sf"/>
</dbReference>
<dbReference type="PANTHER" id="PTHR43675:SF8">
    <property type="entry name" value="ARSENITE METHYLTRANSFERASE"/>
    <property type="match status" value="1"/>
</dbReference>
<evidence type="ECO:0000256" key="3">
    <source>
        <dbReference type="ARBA" id="ARBA00034487"/>
    </source>
</evidence>
<organism evidence="11 12">
    <name type="scientific">Coccomyxa viridis</name>
    <dbReference type="NCBI Taxonomy" id="1274662"/>
    <lineage>
        <taxon>Eukaryota</taxon>
        <taxon>Viridiplantae</taxon>
        <taxon>Chlorophyta</taxon>
        <taxon>core chlorophytes</taxon>
        <taxon>Trebouxiophyceae</taxon>
        <taxon>Trebouxiophyceae incertae sedis</taxon>
        <taxon>Coccomyxaceae</taxon>
        <taxon>Coccomyxa</taxon>
    </lineage>
</organism>
<evidence type="ECO:0000256" key="9">
    <source>
        <dbReference type="SAM" id="MobiDB-lite"/>
    </source>
</evidence>
<feature type="region of interest" description="Disordered" evidence="9">
    <location>
        <begin position="1"/>
        <end position="27"/>
    </location>
</feature>
<name>A0ABP1G9R5_9CHLO</name>
<gene>
    <name evidence="11" type="primary">g12181</name>
    <name evidence="11" type="ORF">VP750_LOCUS10855</name>
</gene>
<evidence type="ECO:0000313" key="12">
    <source>
        <dbReference type="Proteomes" id="UP001497392"/>
    </source>
</evidence>
<evidence type="ECO:0000259" key="10">
    <source>
        <dbReference type="Pfam" id="PF13847"/>
    </source>
</evidence>
<evidence type="ECO:0000256" key="8">
    <source>
        <dbReference type="ARBA" id="ARBA00048428"/>
    </source>
</evidence>
<dbReference type="Proteomes" id="UP001497392">
    <property type="component" value="Unassembled WGS sequence"/>
</dbReference>
<evidence type="ECO:0000256" key="4">
    <source>
        <dbReference type="ARBA" id="ARBA00034521"/>
    </source>
</evidence>
<protein>
    <recommendedName>
        <fullName evidence="5">Arsenite methyltransferase</fullName>
        <ecNumber evidence="4">2.1.1.137</ecNumber>
    </recommendedName>
</protein>
<comment type="similarity">
    <text evidence="3">Belongs to the methyltransferase superfamily. Arsenite methyltransferase family.</text>
</comment>
<comment type="catalytic activity">
    <reaction evidence="7">
        <text>arsenic triglutathione + 2 [thioredoxin]-dithiol + 2 S-adenosyl-L-methionine + H2O = dimethylarsinous acid + 2 [thioredoxin]-disulfide + 3 glutathione + 2 S-adenosyl-L-homocysteine + 2 H(+)</text>
        <dbReference type="Rhea" id="RHEA:69464"/>
        <dbReference type="Rhea" id="RHEA-COMP:10698"/>
        <dbReference type="Rhea" id="RHEA-COMP:10700"/>
        <dbReference type="ChEBI" id="CHEBI:15377"/>
        <dbReference type="ChEBI" id="CHEBI:15378"/>
        <dbReference type="ChEBI" id="CHEBI:23808"/>
        <dbReference type="ChEBI" id="CHEBI:29950"/>
        <dbReference type="ChEBI" id="CHEBI:50058"/>
        <dbReference type="ChEBI" id="CHEBI:57856"/>
        <dbReference type="ChEBI" id="CHEBI:57925"/>
        <dbReference type="ChEBI" id="CHEBI:59789"/>
        <dbReference type="ChEBI" id="CHEBI:183640"/>
        <dbReference type="EC" id="2.1.1.137"/>
    </reaction>
</comment>
<keyword evidence="1" id="KW-0808">Transferase</keyword>
<dbReference type="PANTHER" id="PTHR43675">
    <property type="entry name" value="ARSENITE METHYLTRANSFERASE"/>
    <property type="match status" value="1"/>
</dbReference>
<dbReference type="CDD" id="cd02440">
    <property type="entry name" value="AdoMet_MTases"/>
    <property type="match status" value="1"/>
</dbReference>
<keyword evidence="2" id="KW-0949">S-adenosyl-L-methionine</keyword>
<evidence type="ECO:0000256" key="1">
    <source>
        <dbReference type="ARBA" id="ARBA00022679"/>
    </source>
</evidence>
<sequence length="378" mass="41020">MGSCCGEQKPASNGATERKNGNDSTVHNNVKEYYGKVLQSSKDLKTSACTAAGRPHALLRKLMADIPEEVLSKFYGCGAPVPLGIEGMRVLDLGSGSGRDCYLSAALVGEGGFVTGIDMTDEQLQVARRHAQAYCQQTLGYKGSNMRFVEGHIELLDEAGIKDESVDILISNCVINLSPDKARVLREAYRVLAPGGEMYFSDVYCDRRVPAHVQKDEVMWGECISGALYINDFHNLAKAAGFECPIVLQKAPIAINDARMRALLGNAQFFSITYRLFKLPGLLEPESEDYGHIAIYKGTIEGHEQSYMLDDSHSFEKSRPVLVCGNIAAMLGEGGVSHMSKHFTIMGDRSCHFGAFQGSPQVQQGTMAAETPAPASCC</sequence>
<proteinExistence type="inferred from homology"/>
<comment type="caution">
    <text evidence="11">The sequence shown here is derived from an EMBL/GenBank/DDBJ whole genome shotgun (WGS) entry which is preliminary data.</text>
</comment>
<comment type="catalytic activity">
    <reaction evidence="6">
        <text>arsenic triglutathione + [thioredoxin]-dithiol + S-adenosyl-L-methionine + 2 H2O = methylarsonous acid + [thioredoxin]-disulfide + 3 glutathione + S-adenosyl-L-homocysteine + H(+)</text>
        <dbReference type="Rhea" id="RHEA:69460"/>
        <dbReference type="Rhea" id="RHEA-COMP:10698"/>
        <dbReference type="Rhea" id="RHEA-COMP:10700"/>
        <dbReference type="ChEBI" id="CHEBI:15377"/>
        <dbReference type="ChEBI" id="CHEBI:15378"/>
        <dbReference type="ChEBI" id="CHEBI:17826"/>
        <dbReference type="ChEBI" id="CHEBI:29950"/>
        <dbReference type="ChEBI" id="CHEBI:50058"/>
        <dbReference type="ChEBI" id="CHEBI:57856"/>
        <dbReference type="ChEBI" id="CHEBI:57925"/>
        <dbReference type="ChEBI" id="CHEBI:59789"/>
        <dbReference type="ChEBI" id="CHEBI:183640"/>
        <dbReference type="EC" id="2.1.1.137"/>
    </reaction>
</comment>
<evidence type="ECO:0000256" key="7">
    <source>
        <dbReference type="ARBA" id="ARBA00047943"/>
    </source>
</evidence>
<accession>A0ABP1G9R5</accession>
<feature type="domain" description="Methyltransferase" evidence="10">
    <location>
        <begin position="86"/>
        <end position="241"/>
    </location>
</feature>
<evidence type="ECO:0000256" key="6">
    <source>
        <dbReference type="ARBA" id="ARBA00047941"/>
    </source>
</evidence>
<dbReference type="InterPro" id="IPR026669">
    <property type="entry name" value="Arsenite_MeTrfase-like"/>
</dbReference>
<dbReference type="EMBL" id="CAXHTA020000019">
    <property type="protein sequence ID" value="CAL5228949.1"/>
    <property type="molecule type" value="Genomic_DNA"/>
</dbReference>
<dbReference type="Pfam" id="PF13847">
    <property type="entry name" value="Methyltransf_31"/>
    <property type="match status" value="1"/>
</dbReference>
<evidence type="ECO:0000256" key="5">
    <source>
        <dbReference type="ARBA" id="ARBA00034545"/>
    </source>
</evidence>
<dbReference type="Gene3D" id="3.40.5.100">
    <property type="match status" value="1"/>
</dbReference>
<comment type="catalytic activity">
    <reaction evidence="8">
        <text>arsenic triglutathione + 3 [thioredoxin]-dithiol + 3 S-adenosyl-L-methionine = trimethylarsine + 3 [thioredoxin]-disulfide + 3 glutathione + 3 S-adenosyl-L-homocysteine + 3 H(+)</text>
        <dbReference type="Rhea" id="RHEA:69432"/>
        <dbReference type="Rhea" id="RHEA-COMP:10698"/>
        <dbReference type="Rhea" id="RHEA-COMP:10700"/>
        <dbReference type="ChEBI" id="CHEBI:15378"/>
        <dbReference type="ChEBI" id="CHEBI:27130"/>
        <dbReference type="ChEBI" id="CHEBI:29950"/>
        <dbReference type="ChEBI" id="CHEBI:50058"/>
        <dbReference type="ChEBI" id="CHEBI:57856"/>
        <dbReference type="ChEBI" id="CHEBI:57925"/>
        <dbReference type="ChEBI" id="CHEBI:59789"/>
        <dbReference type="ChEBI" id="CHEBI:183640"/>
        <dbReference type="EC" id="2.1.1.137"/>
    </reaction>
</comment>
<evidence type="ECO:0000256" key="2">
    <source>
        <dbReference type="ARBA" id="ARBA00022691"/>
    </source>
</evidence>
<keyword evidence="12" id="KW-1185">Reference proteome</keyword>
<evidence type="ECO:0000313" key="11">
    <source>
        <dbReference type="EMBL" id="CAL5228949.1"/>
    </source>
</evidence>
<dbReference type="SUPFAM" id="SSF53335">
    <property type="entry name" value="S-adenosyl-L-methionine-dependent methyltransferases"/>
    <property type="match status" value="1"/>
</dbReference>
<reference evidence="11 12" key="1">
    <citation type="submission" date="2024-06" db="EMBL/GenBank/DDBJ databases">
        <authorList>
            <person name="Kraege A."/>
            <person name="Thomma B."/>
        </authorList>
    </citation>
    <scope>NUCLEOTIDE SEQUENCE [LARGE SCALE GENOMIC DNA]</scope>
</reference>
<dbReference type="EC" id="2.1.1.137" evidence="4"/>